<keyword evidence="3" id="KW-1185">Reference proteome</keyword>
<proteinExistence type="predicted"/>
<organism evidence="2 3">
    <name type="scientific">Acetobacterium paludosum</name>
    <dbReference type="NCBI Taxonomy" id="52693"/>
    <lineage>
        <taxon>Bacteria</taxon>
        <taxon>Bacillati</taxon>
        <taxon>Bacillota</taxon>
        <taxon>Clostridia</taxon>
        <taxon>Eubacteriales</taxon>
        <taxon>Eubacteriaceae</taxon>
        <taxon>Acetobacterium</taxon>
    </lineage>
</organism>
<accession>A0A923HRX7</accession>
<keyword evidence="1" id="KW-1133">Transmembrane helix</keyword>
<name>A0A923HRX7_9FIRM</name>
<feature type="transmembrane region" description="Helical" evidence="1">
    <location>
        <begin position="56"/>
        <end position="78"/>
    </location>
</feature>
<dbReference type="RefSeq" id="WP_148566605.1">
    <property type="nucleotide sequence ID" value="NZ_RXYA01000005.1"/>
</dbReference>
<comment type="caution">
    <text evidence="2">The sequence shown here is derived from an EMBL/GenBank/DDBJ whole genome shotgun (WGS) entry which is preliminary data.</text>
</comment>
<evidence type="ECO:0000313" key="3">
    <source>
        <dbReference type="Proteomes" id="UP000616595"/>
    </source>
</evidence>
<evidence type="ECO:0000256" key="1">
    <source>
        <dbReference type="SAM" id="Phobius"/>
    </source>
</evidence>
<reference evidence="2" key="1">
    <citation type="submission" date="2019-10" db="EMBL/GenBank/DDBJ databases">
        <authorList>
            <person name="Ross D.E."/>
            <person name="Gulliver D."/>
        </authorList>
    </citation>
    <scope>NUCLEOTIDE SEQUENCE</scope>
    <source>
        <strain evidence="2">DER-2019</strain>
    </source>
</reference>
<sequence>MELSKLRNERLELNRRLDELKEISSAKDNMIWALIGLLLGLFASSRISILNGTLNFILSLLGLGLLLLIMIFVTGKIIDLLFKKREKKNEEEISTIIKKINFINLSEIVISDRIMVLILHSEQSQM</sequence>
<dbReference type="EMBL" id="WJBD01000004">
    <property type="protein sequence ID" value="MBC3887609.1"/>
    <property type="molecule type" value="Genomic_DNA"/>
</dbReference>
<dbReference type="Proteomes" id="UP000616595">
    <property type="component" value="Unassembled WGS sequence"/>
</dbReference>
<gene>
    <name evidence="2" type="ORF">GH810_04725</name>
</gene>
<dbReference type="AlphaFoldDB" id="A0A923HRX7"/>
<feature type="transmembrane region" description="Helical" evidence="1">
    <location>
        <begin position="30"/>
        <end position="50"/>
    </location>
</feature>
<protein>
    <submittedName>
        <fullName evidence="2">Uncharacterized protein</fullName>
    </submittedName>
</protein>
<evidence type="ECO:0000313" key="2">
    <source>
        <dbReference type="EMBL" id="MBC3887609.1"/>
    </source>
</evidence>
<reference evidence="2" key="2">
    <citation type="submission" date="2020-10" db="EMBL/GenBank/DDBJ databases">
        <title>Comparative genomics of the Acetobacterium genus.</title>
        <authorList>
            <person name="Marshall C."/>
            <person name="May H."/>
            <person name="Norman S."/>
        </authorList>
    </citation>
    <scope>NUCLEOTIDE SEQUENCE</scope>
    <source>
        <strain evidence="2">DER-2019</strain>
    </source>
</reference>
<keyword evidence="1" id="KW-0472">Membrane</keyword>
<keyword evidence="1" id="KW-0812">Transmembrane</keyword>